<dbReference type="SMART" id="SM00755">
    <property type="entry name" value="Grip"/>
    <property type="match status" value="1"/>
</dbReference>
<dbReference type="GO" id="GO:0048193">
    <property type="term" value="P:Golgi vesicle transport"/>
    <property type="evidence" value="ECO:0007669"/>
    <property type="project" value="TreeGrafter"/>
</dbReference>
<dbReference type="Gene3D" id="1.10.220.60">
    <property type="entry name" value="GRIP domain"/>
    <property type="match status" value="1"/>
</dbReference>
<feature type="coiled-coil region" evidence="1">
    <location>
        <begin position="385"/>
        <end position="584"/>
    </location>
</feature>
<dbReference type="EMBL" id="HACA01025719">
    <property type="protein sequence ID" value="CDW43080.1"/>
    <property type="molecule type" value="Transcribed_RNA"/>
</dbReference>
<feature type="compositionally biased region" description="Low complexity" evidence="2">
    <location>
        <begin position="95"/>
        <end position="106"/>
    </location>
</feature>
<dbReference type="OrthoDB" id="5322683at2759"/>
<dbReference type="InterPro" id="IPR000237">
    <property type="entry name" value="GRIP_dom"/>
</dbReference>
<name>A0A0K2UYC5_LEPSM</name>
<organism evidence="4">
    <name type="scientific">Lepeophtheirus salmonis</name>
    <name type="common">Salmon louse</name>
    <name type="synonym">Caligus salmonis</name>
    <dbReference type="NCBI Taxonomy" id="72036"/>
    <lineage>
        <taxon>Eukaryota</taxon>
        <taxon>Metazoa</taxon>
        <taxon>Ecdysozoa</taxon>
        <taxon>Arthropoda</taxon>
        <taxon>Crustacea</taxon>
        <taxon>Multicrustacea</taxon>
        <taxon>Hexanauplia</taxon>
        <taxon>Copepoda</taxon>
        <taxon>Siphonostomatoida</taxon>
        <taxon>Caligidae</taxon>
        <taxon>Lepeophtheirus</taxon>
    </lineage>
</organism>
<dbReference type="GO" id="GO:0031267">
    <property type="term" value="F:small GTPase binding"/>
    <property type="evidence" value="ECO:0007669"/>
    <property type="project" value="TreeGrafter"/>
</dbReference>
<dbReference type="PROSITE" id="PS50913">
    <property type="entry name" value="GRIP"/>
    <property type="match status" value="1"/>
</dbReference>
<feature type="region of interest" description="Disordered" evidence="2">
    <location>
        <begin position="82"/>
        <end position="106"/>
    </location>
</feature>
<evidence type="ECO:0000256" key="2">
    <source>
        <dbReference type="SAM" id="MobiDB-lite"/>
    </source>
</evidence>
<keyword evidence="1" id="KW-0175">Coiled coil</keyword>
<feature type="coiled-coil region" evidence="1">
    <location>
        <begin position="702"/>
        <end position="786"/>
    </location>
</feature>
<protein>
    <recommendedName>
        <fullName evidence="3">GRIP domain-containing protein</fullName>
    </recommendedName>
</protein>
<accession>A0A0K2UYC5</accession>
<feature type="domain" description="GRIP" evidence="3">
    <location>
        <begin position="1225"/>
        <end position="1272"/>
    </location>
</feature>
<dbReference type="GO" id="GO:0005794">
    <property type="term" value="C:Golgi apparatus"/>
    <property type="evidence" value="ECO:0007669"/>
    <property type="project" value="TreeGrafter"/>
</dbReference>
<dbReference type="Pfam" id="PF01465">
    <property type="entry name" value="GRIP"/>
    <property type="match status" value="1"/>
</dbReference>
<dbReference type="PANTHER" id="PTHR19327:SF0">
    <property type="entry name" value="GOLGIN SUBFAMILY A MEMBER 4"/>
    <property type="match status" value="1"/>
</dbReference>
<dbReference type="PANTHER" id="PTHR19327">
    <property type="entry name" value="GOLGIN"/>
    <property type="match status" value="1"/>
</dbReference>
<feature type="coiled-coil region" evidence="1">
    <location>
        <begin position="141"/>
        <end position="204"/>
    </location>
</feature>
<feature type="coiled-coil region" evidence="1">
    <location>
        <begin position="850"/>
        <end position="966"/>
    </location>
</feature>
<dbReference type="SUPFAM" id="SSF101283">
    <property type="entry name" value="GRIP domain"/>
    <property type="match status" value="1"/>
</dbReference>
<evidence type="ECO:0000259" key="3">
    <source>
        <dbReference type="PROSITE" id="PS50913"/>
    </source>
</evidence>
<proteinExistence type="predicted"/>
<sequence>MFKKFKNALNEVTEEVKSNPRFQNLNQLANTSYSNMNSVDGSLSGTISSEVFLKDSTSEFFTLGEEGDSQLHEDDFLFPSYEAPLSSPPPNLDMESSATEAESSIASESAVSKEQLYSMLSRSRSRYHKYKSRYAVVVKAYQDLNAENQKISNVMHQTQDKALRRISELREQCQLSQKAKQHLEEELRGDMEEKEHIIKTLETKVALLKSGAEINKNGEDGETLVIVDMDEDKHNPVQQEKMVHLEEKVKRLENLLTKCKESITANKQKITALVEVKESLSKQLSEKTNEYNAIRSTYQEEASKLKEERDEALKSFENLRTKDQNEELQIAESKMMVHQRELKIIEDEMKTKLIEKEDENRLALEEKELRIKSMITADEKKSELLRNLETNLKLMNKNKGSKEKEIDILRKEVSSLRTNKMSNNEESLKVEMKELESQIEDGKASIEEFKKEKINLLSQIEDGKASIEEFKKEKINLLSQIDSKEAIIRGLEEDNRNPQDSLERRYYNESLPDMIQAKEDEINRLKDESKLEINVLTEELDKLKLENADLNKKFQGESPSLLALEEKKQEVIKLETELGNLLVAKQELEGSFNQYKKEQEIEIESVKRQHQTELMEAVSKKEEMIKAISLESSNEIEKLKKELHEVKTNAEANLENLKSIHESLIQKIENNYATSTSEIENKHLKEIENMNSRISELREGKNVEFQEKNTKLQKDLSSLENQFKLVSDELSETIRQKNQVQKNLEEKLQEIDRMKDKNRKDFENSINEFEKENATLREREKSQKDLQAQMITYQKELQGQIKRLEDRDEEKDIIIYDLRADSANKSLEITKNAEKFDQQITDLKQDLEMKIRLERERENAHTELKRQSIEYQKKLQEQLQEKENMLSVTKAEIDCLEGKLFNLNNLHSREVDRLSNSISELSQTIKELEEHRDYHADFQEKTLNESDKLNAHLATLNENLKMQEKEICILKESERSLTSLLKEKESKDCDECSSLRSDLKSINNEMQSLLNEEKNLREKVEEHDSTLKELNSSNKNLEEDLINKNNDIEILQEKETELRENLNNQVLLLEEKESSINKLTEERNSLKDKLQSIVEDHKKSLTINDLQTQLGSDISINQLKNKHDEEIVELTRRQQERISEIEGTYEFEKNNYETHIGELNDKIHKLQEENASNSWGGWDHEPIDLQNHVQLNQNEEERIEEHSIATLKISNNNINSRTNSSFGCNLEEAAEFEYLKNILYQYMLGKEPITLAKVLATVVKFSPEQIDKIMIHEEQKKSLLSAFGLQTS</sequence>
<reference evidence="4" key="1">
    <citation type="submission" date="2014-05" db="EMBL/GenBank/DDBJ databases">
        <authorList>
            <person name="Chronopoulou M."/>
        </authorList>
    </citation>
    <scope>NUCLEOTIDE SEQUENCE</scope>
    <source>
        <tissue evidence="4">Whole organism</tissue>
    </source>
</reference>
<feature type="coiled-coil region" evidence="1">
    <location>
        <begin position="992"/>
        <end position="1205"/>
    </location>
</feature>
<feature type="coiled-coil region" evidence="1">
    <location>
        <begin position="629"/>
        <end position="671"/>
    </location>
</feature>
<feature type="coiled-coil region" evidence="1">
    <location>
        <begin position="235"/>
        <end position="348"/>
    </location>
</feature>
<evidence type="ECO:0000313" key="4">
    <source>
        <dbReference type="EMBL" id="CDW43080.1"/>
    </source>
</evidence>
<evidence type="ECO:0000256" key="1">
    <source>
        <dbReference type="SAM" id="Coils"/>
    </source>
</evidence>